<dbReference type="PANTHER" id="PTHR33480:SF1">
    <property type="entry name" value="TYR RECOMBINASE DOMAIN-CONTAINING PROTEIN"/>
    <property type="match status" value="1"/>
</dbReference>
<proteinExistence type="predicted"/>
<dbReference type="InterPro" id="IPR011010">
    <property type="entry name" value="DNA_brk_join_enz"/>
</dbReference>
<evidence type="ECO:0000313" key="3">
    <source>
        <dbReference type="Proteomes" id="UP000410492"/>
    </source>
</evidence>
<gene>
    <name evidence="2" type="ORF">CALMAC_LOCUS14326</name>
</gene>
<evidence type="ECO:0000313" key="2">
    <source>
        <dbReference type="EMBL" id="VEN55040.1"/>
    </source>
</evidence>
<feature type="compositionally biased region" description="Basic and acidic residues" evidence="1">
    <location>
        <begin position="212"/>
        <end position="221"/>
    </location>
</feature>
<organism evidence="2 3">
    <name type="scientific">Callosobruchus maculatus</name>
    <name type="common">Southern cowpea weevil</name>
    <name type="synonym">Pulse bruchid</name>
    <dbReference type="NCBI Taxonomy" id="64391"/>
    <lineage>
        <taxon>Eukaryota</taxon>
        <taxon>Metazoa</taxon>
        <taxon>Ecdysozoa</taxon>
        <taxon>Arthropoda</taxon>
        <taxon>Hexapoda</taxon>
        <taxon>Insecta</taxon>
        <taxon>Pterygota</taxon>
        <taxon>Neoptera</taxon>
        <taxon>Endopterygota</taxon>
        <taxon>Coleoptera</taxon>
        <taxon>Polyphaga</taxon>
        <taxon>Cucujiformia</taxon>
        <taxon>Chrysomeloidea</taxon>
        <taxon>Chrysomelidae</taxon>
        <taxon>Bruchinae</taxon>
        <taxon>Bruchini</taxon>
        <taxon>Callosobruchus</taxon>
    </lineage>
</organism>
<dbReference type="SUPFAM" id="SSF56349">
    <property type="entry name" value="DNA breaking-rejoining enzymes"/>
    <property type="match status" value="1"/>
</dbReference>
<feature type="compositionally biased region" description="Acidic residues" evidence="1">
    <location>
        <begin position="200"/>
        <end position="211"/>
    </location>
</feature>
<accession>A0A653D4E7</accession>
<dbReference type="PANTHER" id="PTHR33480">
    <property type="entry name" value="SET DOMAIN-CONTAINING PROTEIN-RELATED"/>
    <property type="match status" value="1"/>
</dbReference>
<dbReference type="Proteomes" id="UP000410492">
    <property type="component" value="Unassembled WGS sequence"/>
</dbReference>
<sequence length="942" mass="108285">MSRGKKLVALCDLPFKEGSKSSEEWSNRGKAKISSGQRQSPLLQTETDLPIEIEELEGRENYPRIEEFVQEVVNTTKDEPSLIKKKTNWFCNRGFSPTSKIENVSQEYTQSRSSGIDKVTEAVEKKIIVHDVVILRGPSGLSEFKSTSTDEDANIYAKEEVSDTSNSVLPEGTLETPLTPEDPFSVLESEGSLYCPSSDENTDSSDSDYEDDRNLKTKTDKGSSYYEISSEVNKSPIVADSRGSPDNNTTTDTPDTVHTKNTYKRKPDYCYFCETAVLNFGRHIVRNHATEIDVIQFLSKPVNSKERRHLFNILRRKGNFLADNLACFKPVREGYVPQREKVPCENCLGYFSSKLLYRHKKRCVQDKVASGMREGEKQLNLFIGFRVDRRLKEQVFPHMRADRVSFEAKKDHLICEFGTRYLKTHREKHFIYVTSRKMRELSKMLIEMRKIEPTITTLLSSLRPRYFDIFVEATKRIAKYDSEEDVYSSPTFAMNIVTSLKQCCDIAITFIYTKNVANFTVPAATLEADLKTLVRLFETNWSYEVSSHAANDLSLNKWNKITIVPLASDLRLLRDHLIKLAKESLSILEEALRDTQSLDYNEINQSFNNLVESVYCRVILLNRKRSGELQRMYLHTYTHSSSETQKYEEFTHAVSQPEKILLQSLKRVVIRGKRGRGVPVLFSSDVQEHIKYMLEIRDHFVPKDNPYLFATANSVSHLVGYKILTKHAKRCGAKNPSSITSTRLRKHLATLSQLFNLSEGEIEQLATFMGHTAGVHKSSYRLPDDIYQTAKISKLLMIMENGSADKYKGKSIDEIDVKLDENLLEACSDNESDIAENDIIEEFAHAQNSESMCLASGRLKNEEYTRNNSNSKKTSTRKLVPWSEEQKRITIDFFKDHIRRNRPPRRNECETLKSKFPDILINKDWLKIKVFVQNIYSKKKKK</sequence>
<name>A0A653D4E7_CALMS</name>
<feature type="compositionally biased region" description="Polar residues" evidence="1">
    <location>
        <begin position="34"/>
        <end position="47"/>
    </location>
</feature>
<feature type="compositionally biased region" description="Basic and acidic residues" evidence="1">
    <location>
        <begin position="18"/>
        <end position="27"/>
    </location>
</feature>
<dbReference type="OrthoDB" id="8430171at2759"/>
<dbReference type="GO" id="GO:0003677">
    <property type="term" value="F:DNA binding"/>
    <property type="evidence" value="ECO:0007669"/>
    <property type="project" value="InterPro"/>
</dbReference>
<feature type="region of interest" description="Disordered" evidence="1">
    <location>
        <begin position="18"/>
        <end position="48"/>
    </location>
</feature>
<evidence type="ECO:0000256" key="1">
    <source>
        <dbReference type="SAM" id="MobiDB-lite"/>
    </source>
</evidence>
<protein>
    <submittedName>
        <fullName evidence="2">Uncharacterized protein</fullName>
    </submittedName>
</protein>
<dbReference type="AlphaFoldDB" id="A0A653D4E7"/>
<feature type="region of interest" description="Disordered" evidence="1">
    <location>
        <begin position="158"/>
        <end position="260"/>
    </location>
</feature>
<reference evidence="2 3" key="1">
    <citation type="submission" date="2019-01" db="EMBL/GenBank/DDBJ databases">
        <authorList>
            <person name="Sayadi A."/>
        </authorList>
    </citation>
    <scope>NUCLEOTIDE SEQUENCE [LARGE SCALE GENOMIC DNA]</scope>
</reference>
<dbReference type="EMBL" id="CAACVG010010103">
    <property type="protein sequence ID" value="VEN55040.1"/>
    <property type="molecule type" value="Genomic_DNA"/>
</dbReference>
<feature type="compositionally biased region" description="Low complexity" evidence="1">
    <location>
        <begin position="246"/>
        <end position="260"/>
    </location>
</feature>
<keyword evidence="3" id="KW-1185">Reference proteome</keyword>